<dbReference type="PANTHER" id="PTHR43806:SF11">
    <property type="entry name" value="CEREVISIN-RELATED"/>
    <property type="match status" value="1"/>
</dbReference>
<dbReference type="InterPro" id="IPR015500">
    <property type="entry name" value="Peptidase_S8_subtilisin-rel"/>
</dbReference>
<evidence type="ECO:0000256" key="3">
    <source>
        <dbReference type="ARBA" id="ARBA00022670"/>
    </source>
</evidence>
<dbReference type="Pfam" id="PF02225">
    <property type="entry name" value="PA"/>
    <property type="match status" value="1"/>
</dbReference>
<keyword evidence="2" id="KW-0134">Cell wall</keyword>
<keyword evidence="6 7" id="KW-0720">Serine protease</keyword>
<dbReference type="RefSeq" id="WP_243540220.1">
    <property type="nucleotide sequence ID" value="NZ_CP093442.1"/>
</dbReference>
<feature type="active site" description="Charge relay system" evidence="7">
    <location>
        <position position="144"/>
    </location>
</feature>
<comment type="similarity">
    <text evidence="1 7 8">Belongs to the peptidase S8 family.</text>
</comment>
<dbReference type="Proteomes" id="UP000830116">
    <property type="component" value="Chromosome"/>
</dbReference>
<name>A0ABY4CCE1_9BACT</name>
<dbReference type="InterPro" id="IPR050131">
    <property type="entry name" value="Peptidase_S8_subtilisin-like"/>
</dbReference>
<evidence type="ECO:0000256" key="1">
    <source>
        <dbReference type="ARBA" id="ARBA00011073"/>
    </source>
</evidence>
<dbReference type="PROSITE" id="PS00136">
    <property type="entry name" value="SUBTILASE_ASP"/>
    <property type="match status" value="1"/>
</dbReference>
<dbReference type="Gene3D" id="3.40.50.200">
    <property type="entry name" value="Peptidase S8/S53 domain"/>
    <property type="match status" value="1"/>
</dbReference>
<gene>
    <name evidence="12" type="ORF">MNR06_06315</name>
</gene>
<feature type="domain" description="Peptidase S8/S53" evidence="10">
    <location>
        <begin position="441"/>
        <end position="501"/>
    </location>
</feature>
<evidence type="ECO:0000256" key="8">
    <source>
        <dbReference type="RuleBase" id="RU003355"/>
    </source>
</evidence>
<dbReference type="InterPro" id="IPR022398">
    <property type="entry name" value="Peptidase_S8_His-AS"/>
</dbReference>
<evidence type="ECO:0000313" key="13">
    <source>
        <dbReference type="Proteomes" id="UP000830116"/>
    </source>
</evidence>
<dbReference type="PROSITE" id="PS00138">
    <property type="entry name" value="SUBTILASE_SER"/>
    <property type="match status" value="1"/>
</dbReference>
<accession>A0ABY4CCE1</accession>
<sequence length="534" mass="56333">MNRQKLTTIIAVGVLSLIASSASAEKFLISFKDHNQAQAFKSSIQNNAGVRLDSDLSDLQVLIVEAQNQNQIFNFVDAKDLRFIEKQKVYGAPRVQLAPTPVSNLPRMTLMNNQVPVSQGLKMISVPQAWTMSRGVGARVMVIDSGIDQNHPAFAGRIEQMKNFTDEGGPENTKDDGGHGTHVAGIIAAQAAQEAVGVAPQAKLLIAKVCGVKGCKSDAIAKALGWALREKVDVVNMSLGGGGSVTERFMINQLDGEQIPVVAAMGNNGMEATPLPAGYLSVTAVGAVDMSGQRAAFSNWSPALDLMAPGVGIRSAVPLGMGRAALSSFQTQSGDWKVLPGVTFIGVPTTSLNEASIFGEYGTVDELTKVNATGKILVVKRGNLPLLDKIKNAQKAGASALVICNNDSALVSGSLSEDPNEIQVPVIMVEKTAGEELIANLANSSSLKVQFEIQAADYAEFSGTSMSSPYVAGVVALMRSVVPGITSWKIRQIMDGTATPIKTEIPNQTGKGLVNAKAAVDGAYAVRKKYRKIN</sequence>
<evidence type="ECO:0000256" key="7">
    <source>
        <dbReference type="PROSITE-ProRule" id="PRU01240"/>
    </source>
</evidence>
<feature type="domain" description="PA" evidence="11">
    <location>
        <begin position="367"/>
        <end position="437"/>
    </location>
</feature>
<feature type="active site" description="Charge relay system" evidence="7">
    <location>
        <position position="179"/>
    </location>
</feature>
<feature type="active site" description="Charge relay system" evidence="7">
    <location>
        <position position="465"/>
    </location>
</feature>
<feature type="signal peptide" evidence="9">
    <location>
        <begin position="1"/>
        <end position="24"/>
    </location>
</feature>
<evidence type="ECO:0000259" key="11">
    <source>
        <dbReference type="Pfam" id="PF02225"/>
    </source>
</evidence>
<dbReference type="PROSITE" id="PS51892">
    <property type="entry name" value="SUBTILASE"/>
    <property type="match status" value="1"/>
</dbReference>
<keyword evidence="13" id="KW-1185">Reference proteome</keyword>
<keyword evidence="2" id="KW-0964">Secreted</keyword>
<evidence type="ECO:0000256" key="5">
    <source>
        <dbReference type="ARBA" id="ARBA00022801"/>
    </source>
</evidence>
<keyword evidence="3 7" id="KW-0645">Protease</keyword>
<evidence type="ECO:0000313" key="12">
    <source>
        <dbReference type="EMBL" id="UOF02565.1"/>
    </source>
</evidence>
<feature type="domain" description="Peptidase S8/S53" evidence="10">
    <location>
        <begin position="137"/>
        <end position="334"/>
    </location>
</feature>
<reference evidence="12" key="1">
    <citation type="submission" date="2022-03" db="EMBL/GenBank/DDBJ databases">
        <title>Genome Identification and Characterization of new species Bdellovibrio reynosense LBG001 sp. nov. from a Mexico soil sample.</title>
        <authorList>
            <person name="Camilli A."/>
            <person name="Ajao Y."/>
            <person name="Guo X."/>
        </authorList>
    </citation>
    <scope>NUCLEOTIDE SEQUENCE</scope>
    <source>
        <strain evidence="12">LBG001</strain>
    </source>
</reference>
<dbReference type="InterPro" id="IPR003137">
    <property type="entry name" value="PA_domain"/>
</dbReference>
<dbReference type="InterPro" id="IPR036852">
    <property type="entry name" value="Peptidase_S8/S53_dom_sf"/>
</dbReference>
<dbReference type="PANTHER" id="PTHR43806">
    <property type="entry name" value="PEPTIDASE S8"/>
    <property type="match status" value="1"/>
</dbReference>
<dbReference type="EMBL" id="CP093442">
    <property type="protein sequence ID" value="UOF02565.1"/>
    <property type="molecule type" value="Genomic_DNA"/>
</dbReference>
<evidence type="ECO:0000256" key="9">
    <source>
        <dbReference type="SAM" id="SignalP"/>
    </source>
</evidence>
<evidence type="ECO:0000256" key="6">
    <source>
        <dbReference type="ARBA" id="ARBA00022825"/>
    </source>
</evidence>
<evidence type="ECO:0000256" key="4">
    <source>
        <dbReference type="ARBA" id="ARBA00022729"/>
    </source>
</evidence>
<dbReference type="InterPro" id="IPR023827">
    <property type="entry name" value="Peptidase_S8_Asp-AS"/>
</dbReference>
<dbReference type="Gene3D" id="3.50.30.30">
    <property type="match status" value="1"/>
</dbReference>
<dbReference type="PROSITE" id="PS00137">
    <property type="entry name" value="SUBTILASE_HIS"/>
    <property type="match status" value="1"/>
</dbReference>
<feature type="chain" id="PRO_5045817865" evidence="9">
    <location>
        <begin position="25"/>
        <end position="534"/>
    </location>
</feature>
<dbReference type="SUPFAM" id="SSF52743">
    <property type="entry name" value="Subtilisin-like"/>
    <property type="match status" value="1"/>
</dbReference>
<dbReference type="Pfam" id="PF00082">
    <property type="entry name" value="Peptidase_S8"/>
    <property type="match status" value="2"/>
</dbReference>
<keyword evidence="4 9" id="KW-0732">Signal</keyword>
<keyword evidence="5 7" id="KW-0378">Hydrolase</keyword>
<dbReference type="InterPro" id="IPR023828">
    <property type="entry name" value="Peptidase_S8_Ser-AS"/>
</dbReference>
<dbReference type="PRINTS" id="PR00723">
    <property type="entry name" value="SUBTILISIN"/>
</dbReference>
<protein>
    <submittedName>
        <fullName evidence="12">S8 family serine peptidase</fullName>
    </submittedName>
</protein>
<dbReference type="InterPro" id="IPR000209">
    <property type="entry name" value="Peptidase_S8/S53_dom"/>
</dbReference>
<evidence type="ECO:0000256" key="2">
    <source>
        <dbReference type="ARBA" id="ARBA00022512"/>
    </source>
</evidence>
<organism evidence="12 13">
    <name type="scientific">Bdellovibrio reynosensis</name>
    <dbReference type="NCBI Taxonomy" id="2835041"/>
    <lineage>
        <taxon>Bacteria</taxon>
        <taxon>Pseudomonadati</taxon>
        <taxon>Bdellovibrionota</taxon>
        <taxon>Bdellovibrionia</taxon>
        <taxon>Bdellovibrionales</taxon>
        <taxon>Pseudobdellovibrionaceae</taxon>
        <taxon>Bdellovibrio</taxon>
    </lineage>
</organism>
<evidence type="ECO:0000259" key="10">
    <source>
        <dbReference type="Pfam" id="PF00082"/>
    </source>
</evidence>
<proteinExistence type="inferred from homology"/>